<comment type="subcellular location">
    <subcellularLocation>
        <location evidence="1">Cell outer membrane</location>
    </subcellularLocation>
</comment>
<proteinExistence type="inferred from homology"/>
<organism evidence="8 9">
    <name type="scientific">Rubrivivax benzoatilyticus</name>
    <dbReference type="NCBI Taxonomy" id="316997"/>
    <lineage>
        <taxon>Bacteria</taxon>
        <taxon>Pseudomonadati</taxon>
        <taxon>Pseudomonadota</taxon>
        <taxon>Betaproteobacteria</taxon>
        <taxon>Burkholderiales</taxon>
        <taxon>Sphaerotilaceae</taxon>
        <taxon>Rubrivivax</taxon>
    </lineage>
</organism>
<keyword evidence="9" id="KW-1185">Reference proteome</keyword>
<gene>
    <name evidence="8" type="ORF">G7087_03850</name>
</gene>
<evidence type="ECO:0000313" key="9">
    <source>
        <dbReference type="Proteomes" id="UP000802098"/>
    </source>
</evidence>
<comment type="similarity">
    <text evidence="2">Belongs to the MipA/OmpV family.</text>
</comment>
<name>A0ABX0HUM7_9BURK</name>
<feature type="signal peptide" evidence="7">
    <location>
        <begin position="1"/>
        <end position="24"/>
    </location>
</feature>
<evidence type="ECO:0000256" key="6">
    <source>
        <dbReference type="SAM" id="MobiDB-lite"/>
    </source>
</evidence>
<keyword evidence="4" id="KW-0472">Membrane</keyword>
<accession>A0ABX0HUM7</accession>
<evidence type="ECO:0000313" key="8">
    <source>
        <dbReference type="EMBL" id="NHK97497.1"/>
    </source>
</evidence>
<evidence type="ECO:0000256" key="7">
    <source>
        <dbReference type="SAM" id="SignalP"/>
    </source>
</evidence>
<dbReference type="InterPro" id="IPR010583">
    <property type="entry name" value="MipA"/>
</dbReference>
<dbReference type="SUPFAM" id="SSF56935">
    <property type="entry name" value="Porins"/>
    <property type="match status" value="1"/>
</dbReference>
<dbReference type="Proteomes" id="UP000802098">
    <property type="component" value="Unassembled WGS sequence"/>
</dbReference>
<feature type="chain" id="PRO_5047111053" evidence="7">
    <location>
        <begin position="25"/>
        <end position="298"/>
    </location>
</feature>
<comment type="caution">
    <text evidence="8">The sequence shown here is derived from an EMBL/GenBank/DDBJ whole genome shotgun (WGS) entry which is preliminary data.</text>
</comment>
<dbReference type="PANTHER" id="PTHR38776">
    <property type="entry name" value="MLTA-INTERACTING PROTEIN-RELATED"/>
    <property type="match status" value="1"/>
</dbReference>
<keyword evidence="3 7" id="KW-0732">Signal</keyword>
<evidence type="ECO:0000256" key="4">
    <source>
        <dbReference type="ARBA" id="ARBA00023136"/>
    </source>
</evidence>
<evidence type="ECO:0000256" key="3">
    <source>
        <dbReference type="ARBA" id="ARBA00022729"/>
    </source>
</evidence>
<evidence type="ECO:0000256" key="2">
    <source>
        <dbReference type="ARBA" id="ARBA00005722"/>
    </source>
</evidence>
<dbReference type="EMBL" id="JAAOCD010000001">
    <property type="protein sequence ID" value="NHK97497.1"/>
    <property type="molecule type" value="Genomic_DNA"/>
</dbReference>
<evidence type="ECO:0000256" key="5">
    <source>
        <dbReference type="ARBA" id="ARBA00023237"/>
    </source>
</evidence>
<keyword evidence="5" id="KW-0998">Cell outer membrane</keyword>
<protein>
    <submittedName>
        <fullName evidence="8">MipA/OmpV family protein</fullName>
    </submittedName>
</protein>
<dbReference type="Pfam" id="PF06629">
    <property type="entry name" value="MipA"/>
    <property type="match status" value="1"/>
</dbReference>
<reference evidence="8 9" key="1">
    <citation type="submission" date="2020-03" db="EMBL/GenBank/DDBJ databases">
        <title>Rubrivivax benzoatilyticus JA2 (sequenced after 10 years sub-culturing).</title>
        <authorList>
            <person name="Gupta D."/>
            <person name="Chintalapati S."/>
            <person name="Chintalapati V.R."/>
        </authorList>
    </citation>
    <scope>NUCLEOTIDE SEQUENCE [LARGE SCALE GENOMIC DNA]</scope>
    <source>
        <strain evidence="8 9">JA2-Mal</strain>
    </source>
</reference>
<sequence length="298" mass="32091">MDNRISRFYRGAALKLRIRPPALALTLLVAASARGEEAPEPPVTPRAPAAEADDDGPPPRRFEGVVGVLASWGSSHHGRGGPDASLEPGFYLRWGRLTVSNAGAFATRRADDVTRGLGLDLTSGSRLRTHLSLRYDRGRDDDEPALEGLGDVRATVRARLGASWRLDDGWRLSGGWSPDLLGRGGGSFVDLGLSRERPLAPRTRWNASLRLTAADRRYMQSYYGIDEQQAAASGYPVYSPGAGLRDLQGVLGLRHQLSEDWVALAGVSLRRLLGPAADGPSVTGKTGWSLGFGLGRRF</sequence>
<dbReference type="PANTHER" id="PTHR38776:SF1">
    <property type="entry name" value="MLTA-INTERACTING PROTEIN-RELATED"/>
    <property type="match status" value="1"/>
</dbReference>
<feature type="region of interest" description="Disordered" evidence="6">
    <location>
        <begin position="34"/>
        <end position="59"/>
    </location>
</feature>
<evidence type="ECO:0000256" key="1">
    <source>
        <dbReference type="ARBA" id="ARBA00004442"/>
    </source>
</evidence>